<evidence type="ECO:0000313" key="3">
    <source>
        <dbReference type="Proteomes" id="UP000055048"/>
    </source>
</evidence>
<accession>A0A0V0TI56</accession>
<keyword evidence="3" id="KW-1185">Reference proteome</keyword>
<name>A0A0V0TI56_9BILA</name>
<dbReference type="EMBL" id="JYDJ01000257">
    <property type="protein sequence ID" value="KRX38712.1"/>
    <property type="molecule type" value="Genomic_DNA"/>
</dbReference>
<organism evidence="2 3">
    <name type="scientific">Trichinella murrelli</name>
    <dbReference type="NCBI Taxonomy" id="144512"/>
    <lineage>
        <taxon>Eukaryota</taxon>
        <taxon>Metazoa</taxon>
        <taxon>Ecdysozoa</taxon>
        <taxon>Nematoda</taxon>
        <taxon>Enoplea</taxon>
        <taxon>Dorylaimia</taxon>
        <taxon>Trichinellida</taxon>
        <taxon>Trichinellidae</taxon>
        <taxon>Trichinella</taxon>
    </lineage>
</organism>
<dbReference type="Proteomes" id="UP000055048">
    <property type="component" value="Unassembled WGS sequence"/>
</dbReference>
<feature type="region of interest" description="Disordered" evidence="1">
    <location>
        <begin position="22"/>
        <end position="49"/>
    </location>
</feature>
<proteinExistence type="predicted"/>
<protein>
    <submittedName>
        <fullName evidence="2">Uncharacterized protein</fullName>
    </submittedName>
</protein>
<comment type="caution">
    <text evidence="2">The sequence shown here is derived from an EMBL/GenBank/DDBJ whole genome shotgun (WGS) entry which is preliminary data.</text>
</comment>
<dbReference type="AlphaFoldDB" id="A0A0V0TI56"/>
<evidence type="ECO:0000256" key="1">
    <source>
        <dbReference type="SAM" id="MobiDB-lite"/>
    </source>
</evidence>
<sequence>MNNPTTAYQILIEKLLSKRRFSSEPPTTVGAMADCKPNSMPFEAGPLDG</sequence>
<reference evidence="2 3" key="1">
    <citation type="submission" date="2015-01" db="EMBL/GenBank/DDBJ databases">
        <title>Evolution of Trichinella species and genotypes.</title>
        <authorList>
            <person name="Korhonen P.K."/>
            <person name="Edoardo P."/>
            <person name="Giuseppe L.R."/>
            <person name="Gasser R.B."/>
        </authorList>
    </citation>
    <scope>NUCLEOTIDE SEQUENCE [LARGE SCALE GENOMIC DNA]</scope>
    <source>
        <strain evidence="2">ISS417</strain>
    </source>
</reference>
<gene>
    <name evidence="2" type="ORF">T05_674</name>
</gene>
<evidence type="ECO:0000313" key="2">
    <source>
        <dbReference type="EMBL" id="KRX38712.1"/>
    </source>
</evidence>